<evidence type="ECO:0000313" key="2">
    <source>
        <dbReference type="EMBL" id="MFM9612772.1"/>
    </source>
</evidence>
<comment type="caution">
    <text evidence="2">The sequence shown here is derived from an EMBL/GenBank/DDBJ whole genome shotgun (WGS) entry which is preliminary data.</text>
</comment>
<dbReference type="RefSeq" id="WP_409122578.1">
    <property type="nucleotide sequence ID" value="NZ_JBJVNI010000016.1"/>
</dbReference>
<protein>
    <recommendedName>
        <fullName evidence="4">Secreted protein</fullName>
    </recommendedName>
</protein>
<dbReference type="Proteomes" id="UP001631957">
    <property type="component" value="Unassembled WGS sequence"/>
</dbReference>
<proteinExistence type="predicted"/>
<reference evidence="2 3" key="1">
    <citation type="submission" date="2024-12" db="EMBL/GenBank/DDBJ databases">
        <title>Forecasting of Potato common scab and diversities of Pathogenic streptomyces spp. in china.</title>
        <authorList>
            <person name="Handique U."/>
            <person name="Wu J."/>
        </authorList>
    </citation>
    <scope>NUCLEOTIDE SEQUENCE [LARGE SCALE GENOMIC DNA]</scope>
    <source>
        <strain evidence="2 3">ZRIMU1530</strain>
    </source>
</reference>
<evidence type="ECO:0000313" key="3">
    <source>
        <dbReference type="Proteomes" id="UP001631957"/>
    </source>
</evidence>
<accession>A0ABW9HXC8</accession>
<feature type="region of interest" description="Disordered" evidence="1">
    <location>
        <begin position="118"/>
        <end position="148"/>
    </location>
</feature>
<dbReference type="EMBL" id="JBJVNI010000016">
    <property type="protein sequence ID" value="MFM9612772.1"/>
    <property type="molecule type" value="Genomic_DNA"/>
</dbReference>
<gene>
    <name evidence="2" type="ORF">ACKI18_29220</name>
</gene>
<organism evidence="2 3">
    <name type="scientific">Streptomyces niveiscabiei</name>
    <dbReference type="NCBI Taxonomy" id="164115"/>
    <lineage>
        <taxon>Bacteria</taxon>
        <taxon>Bacillati</taxon>
        <taxon>Actinomycetota</taxon>
        <taxon>Actinomycetes</taxon>
        <taxon>Kitasatosporales</taxon>
        <taxon>Streptomycetaceae</taxon>
        <taxon>Streptomyces</taxon>
    </lineage>
</organism>
<evidence type="ECO:0008006" key="4">
    <source>
        <dbReference type="Google" id="ProtNLM"/>
    </source>
</evidence>
<sequence>MAGKGMLAGAGAALAALVLGVVMLDGGEVERPARPGEDLARQLDALRGANDLVRAGRAEVGRDPALYPTAYGRLEAGVGKGTPPPVHPDALAGLARDDRLDTPAWRAHYVCLALAEPPEPEPGLSSESGPRPGSQSRPGSAPRPTSAAAVLSRAGIRERAESETLAYLKAPDADDDALTSLATRAAFLRTARCLGRGADVPREALERLAADAGRADRAVPVLYAVEALAEAGVRAEGTRVLRTGRTGECGDAMQLAAVSLLGKRTVARDCLRPALADPDPQTRWLVRRALGGSGALPAPVAEVRGDGLVAKSPAQLGTLTATYNAVRALTASARQKDVPPWLTRRLRQLGADPALDPSDRVLLAMVCHRLDLDCGPQAARGRAEAAALTVPARLTTGNRRGWYGALAARAEFGLGCRRTAVAAARAPEVTVLADAGCSAQAERLGAGTDFVAQAGAALRTGRLTAASDAVQAALAAGQNVPQEFWDGLPAQLERYRDPEFPDLYADAPGGVASAEATRAAYYLLA</sequence>
<keyword evidence="3" id="KW-1185">Reference proteome</keyword>
<name>A0ABW9HXC8_9ACTN</name>
<evidence type="ECO:0000256" key="1">
    <source>
        <dbReference type="SAM" id="MobiDB-lite"/>
    </source>
</evidence>
<feature type="compositionally biased region" description="Low complexity" evidence="1">
    <location>
        <begin position="122"/>
        <end position="134"/>
    </location>
</feature>